<dbReference type="InterPro" id="IPR000477">
    <property type="entry name" value="RT_dom"/>
</dbReference>
<dbReference type="SUPFAM" id="SSF56672">
    <property type="entry name" value="DNA/RNA polymerases"/>
    <property type="match status" value="1"/>
</dbReference>
<dbReference type="GO" id="GO:0008270">
    <property type="term" value="F:zinc ion binding"/>
    <property type="evidence" value="ECO:0007669"/>
    <property type="project" value="UniProtKB-KW"/>
</dbReference>
<gene>
    <name evidence="4" type="ORF">HRI_001232800</name>
</gene>
<feature type="region of interest" description="Disordered" evidence="2">
    <location>
        <begin position="76"/>
        <end position="126"/>
    </location>
</feature>
<evidence type="ECO:0000256" key="1">
    <source>
        <dbReference type="PROSITE-ProRule" id="PRU00047"/>
    </source>
</evidence>
<keyword evidence="1" id="KW-0863">Zinc-finger</keyword>
<dbReference type="InterPro" id="IPR043502">
    <property type="entry name" value="DNA/RNA_pol_sf"/>
</dbReference>
<feature type="compositionally biased region" description="Polar residues" evidence="2">
    <location>
        <begin position="78"/>
        <end position="91"/>
    </location>
</feature>
<dbReference type="PANTHER" id="PTHR15503">
    <property type="entry name" value="LDOC1 RELATED"/>
    <property type="match status" value="1"/>
</dbReference>
<comment type="caution">
    <text evidence="4">The sequence shown here is derived from an EMBL/GenBank/DDBJ whole genome shotgun (WGS) entry which is preliminary data.</text>
</comment>
<evidence type="ECO:0000313" key="4">
    <source>
        <dbReference type="EMBL" id="GMI75635.1"/>
    </source>
</evidence>
<dbReference type="AlphaFoldDB" id="A0A9W7LUF4"/>
<dbReference type="CDD" id="cd01647">
    <property type="entry name" value="RT_LTR"/>
    <property type="match status" value="1"/>
</dbReference>
<dbReference type="PANTHER" id="PTHR15503:SF45">
    <property type="entry name" value="RNA-DIRECTED DNA POLYMERASE HOMOLOG"/>
    <property type="match status" value="1"/>
</dbReference>
<keyword evidence="5" id="KW-1185">Reference proteome</keyword>
<dbReference type="OrthoDB" id="1749844at2759"/>
<dbReference type="Pfam" id="PF08284">
    <property type="entry name" value="RVP_2"/>
    <property type="match status" value="1"/>
</dbReference>
<evidence type="ECO:0000313" key="5">
    <source>
        <dbReference type="Proteomes" id="UP001165190"/>
    </source>
</evidence>
<dbReference type="EMBL" id="BSYR01000011">
    <property type="protein sequence ID" value="GMI75635.1"/>
    <property type="molecule type" value="Genomic_DNA"/>
</dbReference>
<dbReference type="InterPro" id="IPR032567">
    <property type="entry name" value="RTL1-rel"/>
</dbReference>
<feature type="compositionally biased region" description="Basic residues" evidence="2">
    <location>
        <begin position="110"/>
        <end position="124"/>
    </location>
</feature>
<dbReference type="Proteomes" id="UP001165190">
    <property type="component" value="Unassembled WGS sequence"/>
</dbReference>
<dbReference type="GO" id="GO:0003676">
    <property type="term" value="F:nucleic acid binding"/>
    <property type="evidence" value="ECO:0007669"/>
    <property type="project" value="InterPro"/>
</dbReference>
<dbReference type="PROSITE" id="PS50158">
    <property type="entry name" value="ZF_CCHC"/>
    <property type="match status" value="1"/>
</dbReference>
<reference evidence="4" key="1">
    <citation type="submission" date="2023-05" db="EMBL/GenBank/DDBJ databases">
        <title>Genome and transcriptome analyses reveal genes involved in the formation of fine ridges on petal epidermal cells in Hibiscus trionum.</title>
        <authorList>
            <person name="Koshimizu S."/>
            <person name="Masuda S."/>
            <person name="Ishii T."/>
            <person name="Shirasu K."/>
            <person name="Hoshino A."/>
            <person name="Arita M."/>
        </authorList>
    </citation>
    <scope>NUCLEOTIDE SEQUENCE</scope>
    <source>
        <strain evidence="4">Hamamatsu line</strain>
    </source>
</reference>
<dbReference type="InterPro" id="IPR001878">
    <property type="entry name" value="Znf_CCHC"/>
</dbReference>
<dbReference type="Gene3D" id="3.10.10.10">
    <property type="entry name" value="HIV Type 1 Reverse Transcriptase, subunit A, domain 1"/>
    <property type="match status" value="1"/>
</dbReference>
<accession>A0A9W7LUF4</accession>
<protein>
    <recommendedName>
        <fullName evidence="3">CCHC-type domain-containing protein</fullName>
    </recommendedName>
</protein>
<keyword evidence="1" id="KW-0479">Metal-binding</keyword>
<dbReference type="CDD" id="cd00303">
    <property type="entry name" value="retropepsin_like"/>
    <property type="match status" value="1"/>
</dbReference>
<name>A0A9W7LUF4_HIBTR</name>
<organism evidence="4 5">
    <name type="scientific">Hibiscus trionum</name>
    <name type="common">Flower of an hour</name>
    <dbReference type="NCBI Taxonomy" id="183268"/>
    <lineage>
        <taxon>Eukaryota</taxon>
        <taxon>Viridiplantae</taxon>
        <taxon>Streptophyta</taxon>
        <taxon>Embryophyta</taxon>
        <taxon>Tracheophyta</taxon>
        <taxon>Spermatophyta</taxon>
        <taxon>Magnoliopsida</taxon>
        <taxon>eudicotyledons</taxon>
        <taxon>Gunneridae</taxon>
        <taxon>Pentapetalae</taxon>
        <taxon>rosids</taxon>
        <taxon>malvids</taxon>
        <taxon>Malvales</taxon>
        <taxon>Malvaceae</taxon>
        <taxon>Malvoideae</taxon>
        <taxon>Hibiscus</taxon>
    </lineage>
</organism>
<keyword evidence="1" id="KW-0862">Zinc</keyword>
<feature type="domain" description="CCHC-type" evidence="3">
    <location>
        <begin position="148"/>
        <end position="161"/>
    </location>
</feature>
<sequence length="560" mass="63305">MALVQGDASVTDYEIRFVRLSQYAPELVPTKRDRCNRFRYGLHEDVKRYTLAFDYSDFDVLVARAKDIEHNLGLTKRSGGSSYGKRNNNFNRGDAKRHRGGGHLFDRRRGGGHHGRGHQGHRGGGRLPECTRCGRQHYGECWGNFHACWNCGSRDHFRRECLHQAAKAPNIAQAPAGATDFQRGRGRGRGYFQPRADAHRVDAQRNLAYVVAREAGNDADVIAGNFELQSMSFLSLVDSGSTHSYILSEHAQKLDIPVEILDVGMHVTSSFGETVVVRHMYRRCPLKIQGIVFPVDMIELPFYGFDIILGMDWLVEHRASVDFETKRISLKLSDDYEVVVVGENIKFLSNVVSALEAHRLMDSGCGAYLAYVMNPNMSEARPKDIRTFGDFPDVFLEELPGLPPDRDVEFVIETISGSAPVSIAPYRMAPKELKELKSQLQELLDSGFIRPSSSPWGAPVLFVKKKDGSMRMCIDYRQLNQLTVKNKYSLPRIDDLFDQLRGASVFSKIDLRSWNYQLKVKECDVPKTAFRTRYGHYEFLVMSFGFTNAPGTKSNTDLKP</sequence>
<dbReference type="Gene3D" id="2.40.70.10">
    <property type="entry name" value="Acid Proteases"/>
    <property type="match status" value="1"/>
</dbReference>
<evidence type="ECO:0000256" key="2">
    <source>
        <dbReference type="SAM" id="MobiDB-lite"/>
    </source>
</evidence>
<dbReference type="InterPro" id="IPR021109">
    <property type="entry name" value="Peptidase_aspartic_dom_sf"/>
</dbReference>
<dbReference type="Pfam" id="PF00078">
    <property type="entry name" value="RVT_1"/>
    <property type="match status" value="1"/>
</dbReference>
<dbReference type="Gene3D" id="3.30.70.270">
    <property type="match status" value="1"/>
</dbReference>
<proteinExistence type="predicted"/>
<evidence type="ECO:0000259" key="3">
    <source>
        <dbReference type="PROSITE" id="PS50158"/>
    </source>
</evidence>
<dbReference type="SUPFAM" id="SSF50630">
    <property type="entry name" value="Acid proteases"/>
    <property type="match status" value="1"/>
</dbReference>
<dbReference type="InterPro" id="IPR043128">
    <property type="entry name" value="Rev_trsase/Diguanyl_cyclase"/>
</dbReference>